<evidence type="ECO:0000259" key="9">
    <source>
        <dbReference type="PROSITE" id="PS51371"/>
    </source>
</evidence>
<dbReference type="PANTHER" id="PTHR22777">
    <property type="entry name" value="HEMOLYSIN-RELATED"/>
    <property type="match status" value="1"/>
</dbReference>
<accession>H5SKV2</accession>
<dbReference type="FunFam" id="3.10.580.10:FF:000002">
    <property type="entry name" value="Magnesium/cobalt efflux protein CorC"/>
    <property type="match status" value="1"/>
</dbReference>
<feature type="domain" description="CBS" evidence="9">
    <location>
        <begin position="209"/>
        <end position="266"/>
    </location>
</feature>
<dbReference type="Pfam" id="PF01595">
    <property type="entry name" value="CNNM"/>
    <property type="match status" value="1"/>
</dbReference>
<keyword evidence="7" id="KW-0129">CBS domain</keyword>
<proteinExistence type="inferred from homology"/>
<dbReference type="PROSITE" id="PS51846">
    <property type="entry name" value="CNNM"/>
    <property type="match status" value="1"/>
</dbReference>
<dbReference type="Pfam" id="PF00571">
    <property type="entry name" value="CBS"/>
    <property type="match status" value="2"/>
</dbReference>
<dbReference type="PROSITE" id="PS51371">
    <property type="entry name" value="CBS"/>
    <property type="match status" value="2"/>
</dbReference>
<keyword evidence="5" id="KW-0677">Repeat</keyword>
<dbReference type="GO" id="GO:0005886">
    <property type="term" value="C:plasma membrane"/>
    <property type="evidence" value="ECO:0007669"/>
    <property type="project" value="UniProtKB-SubCell"/>
</dbReference>
<evidence type="ECO:0000256" key="2">
    <source>
        <dbReference type="ARBA" id="ARBA00006337"/>
    </source>
</evidence>
<evidence type="ECO:0000256" key="4">
    <source>
        <dbReference type="ARBA" id="ARBA00022692"/>
    </source>
</evidence>
<evidence type="ECO:0000313" key="11">
    <source>
        <dbReference type="EMBL" id="BAL56788.1"/>
    </source>
</evidence>
<keyword evidence="8" id="KW-0472">Membrane</keyword>
<evidence type="ECO:0000256" key="5">
    <source>
        <dbReference type="ARBA" id="ARBA00022737"/>
    </source>
</evidence>
<protein>
    <submittedName>
        <fullName evidence="11">Hypothetical conserved protein</fullName>
    </submittedName>
</protein>
<dbReference type="GO" id="GO:0050660">
    <property type="term" value="F:flavin adenine dinucleotide binding"/>
    <property type="evidence" value="ECO:0007669"/>
    <property type="project" value="InterPro"/>
</dbReference>
<dbReference type="InterPro" id="IPR046342">
    <property type="entry name" value="CBS_dom_sf"/>
</dbReference>
<dbReference type="AlphaFoldDB" id="H5SKV2"/>
<gene>
    <name evidence="11" type="ORF">HGMM_F42G09C14</name>
</gene>
<evidence type="ECO:0000259" key="10">
    <source>
        <dbReference type="PROSITE" id="PS51846"/>
    </source>
</evidence>
<evidence type="ECO:0000256" key="7">
    <source>
        <dbReference type="ARBA" id="ARBA00023122"/>
    </source>
</evidence>
<keyword evidence="6" id="KW-1133">Transmembrane helix</keyword>
<evidence type="ECO:0000256" key="1">
    <source>
        <dbReference type="ARBA" id="ARBA00004651"/>
    </source>
</evidence>
<evidence type="ECO:0000256" key="8">
    <source>
        <dbReference type="ARBA" id="ARBA00023136"/>
    </source>
</evidence>
<dbReference type="InterPro" id="IPR002550">
    <property type="entry name" value="CNNM"/>
</dbReference>
<name>H5SKV2_9ZZZZ</name>
<organism evidence="11">
    <name type="scientific">uncultured prokaryote</name>
    <dbReference type="NCBI Taxonomy" id="198431"/>
    <lineage>
        <taxon>unclassified sequences</taxon>
        <taxon>environmental samples</taxon>
    </lineage>
</organism>
<dbReference type="InterPro" id="IPR044751">
    <property type="entry name" value="Ion_transp-like_CBS"/>
</dbReference>
<dbReference type="Gene3D" id="3.30.465.10">
    <property type="match status" value="1"/>
</dbReference>
<dbReference type="EMBL" id="AP011758">
    <property type="protein sequence ID" value="BAL56788.1"/>
    <property type="molecule type" value="Genomic_DNA"/>
</dbReference>
<comment type="subcellular location">
    <subcellularLocation>
        <location evidence="1">Cell membrane</location>
        <topology evidence="1">Multi-pass membrane protein</topology>
    </subcellularLocation>
</comment>
<dbReference type="CDD" id="cd04590">
    <property type="entry name" value="CBS_pair_CorC_HlyC_assoc"/>
    <property type="match status" value="1"/>
</dbReference>
<keyword evidence="4" id="KW-0812">Transmembrane</keyword>
<comment type="similarity">
    <text evidence="2">Belongs to the UPF0053 family.</text>
</comment>
<dbReference type="InterPro" id="IPR005170">
    <property type="entry name" value="Transptr-assoc_dom"/>
</dbReference>
<reference evidence="11" key="1">
    <citation type="journal article" date="2005" name="Environ. Microbiol.">
        <title>Genetic and functional properties of uncultivated thermophilic crenarchaeotes from a subsurface gold mine as revealed by analysis of genome fragments.</title>
        <authorList>
            <person name="Nunoura T."/>
            <person name="Hirayama H."/>
            <person name="Takami H."/>
            <person name="Oida H."/>
            <person name="Nishi S."/>
            <person name="Shimamura S."/>
            <person name="Suzuki Y."/>
            <person name="Inagaki F."/>
            <person name="Takai K."/>
            <person name="Nealson K.H."/>
            <person name="Horikoshi K."/>
        </authorList>
    </citation>
    <scope>NUCLEOTIDE SEQUENCE</scope>
</reference>
<dbReference type="InterPro" id="IPR036318">
    <property type="entry name" value="FAD-bd_PCMH-like_sf"/>
</dbReference>
<dbReference type="InterPro" id="IPR000644">
    <property type="entry name" value="CBS_dom"/>
</dbReference>
<evidence type="ECO:0000256" key="6">
    <source>
        <dbReference type="ARBA" id="ARBA00022989"/>
    </source>
</evidence>
<dbReference type="SMART" id="SM01091">
    <property type="entry name" value="CorC_HlyC"/>
    <property type="match status" value="1"/>
</dbReference>
<dbReference type="InterPro" id="IPR016169">
    <property type="entry name" value="FAD-bd_PCMH_sub2"/>
</dbReference>
<dbReference type="SUPFAM" id="SSF54631">
    <property type="entry name" value="CBS-domain pair"/>
    <property type="match status" value="1"/>
</dbReference>
<dbReference type="Pfam" id="PF03471">
    <property type="entry name" value="CorC_HlyC"/>
    <property type="match status" value="1"/>
</dbReference>
<feature type="domain" description="CNNM transmembrane" evidence="10">
    <location>
        <begin position="1"/>
        <end position="128"/>
    </location>
</feature>
<dbReference type="SUPFAM" id="SSF56176">
    <property type="entry name" value="FAD-binding/transporter-associated domain-like"/>
    <property type="match status" value="1"/>
</dbReference>
<dbReference type="SMART" id="SM00116">
    <property type="entry name" value="CBS"/>
    <property type="match status" value="2"/>
</dbReference>
<keyword evidence="3" id="KW-1003">Cell membrane</keyword>
<feature type="domain" description="CBS" evidence="9">
    <location>
        <begin position="149"/>
        <end position="208"/>
    </location>
</feature>
<sequence>MVTLLVLNNAANVGISALATELALRLFGNQGLALAVGTITLALLVFGEVTPKTLARVDPEAFASWAVVPVAFLDAVLTPFTGPLLGISQLVAKIRGTPLSRTPAAATLEDVRFLLSLSHQEGYLSQQQLGMVEAVLTIERATVRDVQVPRPDVVMLADNLTLGEVREVVLASGFSRYPVYHERDDNVVGVLHARDLLRCQEEGKPWTSYLKPPLCVTESTRLVDVLSQMRERRLHLAVSFDEYGAVSGIVTLEDVLETIVGDILDEFDMQGPLVQELGERRWVVRGSLPLERLSRLTGLHLAPPAKVSSVGGLLLTLAGGVPQKGARFFHRGLAFTVLEATPRRVLKVQVEAQAPPPE</sequence>
<reference evidence="11" key="2">
    <citation type="journal article" date="2012" name="PLoS ONE">
        <title>A Deeply Branching Thermophilic Bacterium with an Ancient Acetyl-CoA Pathway Dominates a Subsurface Ecosystem.</title>
        <authorList>
            <person name="Takami H."/>
            <person name="Noguchi H."/>
            <person name="Takaki Y."/>
            <person name="Uchiyama I."/>
            <person name="Toyoda A."/>
            <person name="Nishi S."/>
            <person name="Chee G.-J."/>
            <person name="Arai W."/>
            <person name="Nunoura T."/>
            <person name="Itoh T."/>
            <person name="Hattori M."/>
            <person name="Takai K."/>
        </authorList>
    </citation>
    <scope>NUCLEOTIDE SEQUENCE</scope>
</reference>
<dbReference type="PANTHER" id="PTHR22777:SF32">
    <property type="entry name" value="UPF0053 INNER MEMBRANE PROTEIN YFJD"/>
    <property type="match status" value="1"/>
</dbReference>
<dbReference type="Gene3D" id="3.10.580.10">
    <property type="entry name" value="CBS-domain"/>
    <property type="match status" value="1"/>
</dbReference>
<evidence type="ECO:0000256" key="3">
    <source>
        <dbReference type="ARBA" id="ARBA00022475"/>
    </source>
</evidence>